<evidence type="ECO:0000256" key="4">
    <source>
        <dbReference type="ARBA" id="ARBA00022989"/>
    </source>
</evidence>
<gene>
    <name evidence="8" type="ORF">HNR25_003499</name>
</gene>
<keyword evidence="4 7" id="KW-1133">Transmembrane helix</keyword>
<dbReference type="GO" id="GO:0071422">
    <property type="term" value="P:succinate transmembrane transport"/>
    <property type="evidence" value="ECO:0007669"/>
    <property type="project" value="TreeGrafter"/>
</dbReference>
<feature type="transmembrane region" description="Helical" evidence="7">
    <location>
        <begin position="175"/>
        <end position="199"/>
    </location>
</feature>
<evidence type="ECO:0000256" key="6">
    <source>
        <dbReference type="SAM" id="MobiDB-lite"/>
    </source>
</evidence>
<feature type="transmembrane region" description="Helical" evidence="7">
    <location>
        <begin position="92"/>
        <end position="112"/>
    </location>
</feature>
<feature type="transmembrane region" description="Helical" evidence="7">
    <location>
        <begin position="148"/>
        <end position="169"/>
    </location>
</feature>
<protein>
    <submittedName>
        <fullName evidence="8">Succinate-acetate transporter protein</fullName>
    </submittedName>
</protein>
<dbReference type="GO" id="GO:0015360">
    <property type="term" value="F:acetate:proton symporter activity"/>
    <property type="evidence" value="ECO:0007669"/>
    <property type="project" value="TreeGrafter"/>
</dbReference>
<comment type="caution">
    <text evidence="8">The sequence shown here is derived from an EMBL/GenBank/DDBJ whole genome shotgun (WGS) entry which is preliminary data.</text>
</comment>
<evidence type="ECO:0000256" key="7">
    <source>
        <dbReference type="SAM" id="Phobius"/>
    </source>
</evidence>
<accession>A0A841EFU0</accession>
<reference evidence="8 9" key="1">
    <citation type="submission" date="2020-08" db="EMBL/GenBank/DDBJ databases">
        <title>Sequencing the genomes of 1000 actinobacteria strains.</title>
        <authorList>
            <person name="Klenk H.-P."/>
        </authorList>
    </citation>
    <scope>NUCLEOTIDE SEQUENCE [LARGE SCALE GENOMIC DNA]</scope>
    <source>
        <strain evidence="8 9">DSM 44593</strain>
    </source>
</reference>
<name>A0A841EFU0_9ACTN</name>
<evidence type="ECO:0000256" key="2">
    <source>
        <dbReference type="ARBA" id="ARBA00005587"/>
    </source>
</evidence>
<feature type="region of interest" description="Disordered" evidence="6">
    <location>
        <begin position="1"/>
        <end position="21"/>
    </location>
</feature>
<dbReference type="PANTHER" id="PTHR30178:SF3">
    <property type="entry name" value="SUCCINATE-ACETATE_PROTON SYMPORTER SATP"/>
    <property type="match status" value="1"/>
</dbReference>
<dbReference type="EMBL" id="JACHLY010000001">
    <property type="protein sequence ID" value="MBB5999748.1"/>
    <property type="molecule type" value="Genomic_DNA"/>
</dbReference>
<dbReference type="InterPro" id="IPR000791">
    <property type="entry name" value="Gpr1/Fun34/SatP-like"/>
</dbReference>
<dbReference type="GO" id="GO:0005886">
    <property type="term" value="C:plasma membrane"/>
    <property type="evidence" value="ECO:0007669"/>
    <property type="project" value="TreeGrafter"/>
</dbReference>
<evidence type="ECO:0000313" key="9">
    <source>
        <dbReference type="Proteomes" id="UP000578077"/>
    </source>
</evidence>
<dbReference type="AlphaFoldDB" id="A0A841EFU0"/>
<comment type="subcellular location">
    <subcellularLocation>
        <location evidence="1">Membrane</location>
        <topology evidence="1">Multi-pass membrane protein</topology>
    </subcellularLocation>
</comment>
<keyword evidence="3 7" id="KW-0812">Transmembrane</keyword>
<feature type="transmembrane region" description="Helical" evidence="7">
    <location>
        <begin position="124"/>
        <end position="141"/>
    </location>
</feature>
<feature type="transmembrane region" description="Helical" evidence="7">
    <location>
        <begin position="67"/>
        <end position="87"/>
    </location>
</feature>
<comment type="similarity">
    <text evidence="2">Belongs to the acetate uptake transporter (AceTr) (TC 2.A.96) family.</text>
</comment>
<dbReference type="PANTHER" id="PTHR30178">
    <property type="entry name" value="INNER MEMBRANE PROTEIN YAAH"/>
    <property type="match status" value="1"/>
</dbReference>
<evidence type="ECO:0000256" key="3">
    <source>
        <dbReference type="ARBA" id="ARBA00022692"/>
    </source>
</evidence>
<evidence type="ECO:0000256" key="1">
    <source>
        <dbReference type="ARBA" id="ARBA00004141"/>
    </source>
</evidence>
<feature type="transmembrane region" description="Helical" evidence="7">
    <location>
        <begin position="36"/>
        <end position="55"/>
    </location>
</feature>
<dbReference type="Proteomes" id="UP000578077">
    <property type="component" value="Unassembled WGS sequence"/>
</dbReference>
<organism evidence="8 9">
    <name type="scientific">Streptomonospora salina</name>
    <dbReference type="NCBI Taxonomy" id="104205"/>
    <lineage>
        <taxon>Bacteria</taxon>
        <taxon>Bacillati</taxon>
        <taxon>Actinomycetota</taxon>
        <taxon>Actinomycetes</taxon>
        <taxon>Streptosporangiales</taxon>
        <taxon>Nocardiopsidaceae</taxon>
        <taxon>Streptomonospora</taxon>
    </lineage>
</organism>
<keyword evidence="5 7" id="KW-0472">Membrane</keyword>
<dbReference type="Pfam" id="PF01184">
    <property type="entry name" value="Gpr1_Fun34_YaaH"/>
    <property type="match status" value="1"/>
</dbReference>
<proteinExistence type="inferred from homology"/>
<sequence length="241" mass="24707">MAASESAEPAEPESEKAVRSDTPAVRIGLRPMASPAPLGFAALAVATLLLSLLQLDVLSYGDGSHVSMAFITFSFPLQLIACLLAFLARDGVVATATGILGATWLATGVIRLTLPVGTVTSPTLGVLMLAAAIVLFVPVAAGAESGKLLSSVVLLTAAVHFLFTAGYEITGAELWSAVAGVVGLVVFVLGLYAALALLLEDVCKRTVLPVFRRSVDGTSMGGDVRDAQGGVESEAGVRERL</sequence>
<feature type="region of interest" description="Disordered" evidence="6">
    <location>
        <begin position="222"/>
        <end position="241"/>
    </location>
</feature>
<evidence type="ECO:0000313" key="8">
    <source>
        <dbReference type="EMBL" id="MBB5999748.1"/>
    </source>
</evidence>
<evidence type="ECO:0000256" key="5">
    <source>
        <dbReference type="ARBA" id="ARBA00023136"/>
    </source>
</evidence>
<dbReference type="InterPro" id="IPR047623">
    <property type="entry name" value="SatP"/>
</dbReference>
<dbReference type="RefSeq" id="WP_184636790.1">
    <property type="nucleotide sequence ID" value="NZ_BAABKT010000039.1"/>
</dbReference>
<keyword evidence="9" id="KW-1185">Reference proteome</keyword>